<dbReference type="Proteomes" id="UP000218139">
    <property type="component" value="Unassembled WGS sequence"/>
</dbReference>
<feature type="transmembrane region" description="Helical" evidence="2">
    <location>
        <begin position="68"/>
        <end position="89"/>
    </location>
</feature>
<gene>
    <name evidence="3" type="ORF">A8C52_05860</name>
</gene>
<name>A0A9X6XJ53_9LACO</name>
<comment type="caution">
    <text evidence="3">The sequence shown here is derived from an EMBL/GenBank/DDBJ whole genome shotgun (WGS) entry which is preliminary data.</text>
</comment>
<evidence type="ECO:0000256" key="1">
    <source>
        <dbReference type="SAM" id="MobiDB-lite"/>
    </source>
</evidence>
<dbReference type="AlphaFoldDB" id="A0A9X6XJ53"/>
<dbReference type="RefSeq" id="WP_095759597.1">
    <property type="nucleotide sequence ID" value="NZ_CP089850.1"/>
</dbReference>
<keyword evidence="2" id="KW-0812">Transmembrane</keyword>
<evidence type="ECO:0000313" key="3">
    <source>
        <dbReference type="EMBL" id="PAY47661.1"/>
    </source>
</evidence>
<keyword evidence="2" id="KW-1133">Transmembrane helix</keyword>
<evidence type="ECO:0000313" key="4">
    <source>
        <dbReference type="Proteomes" id="UP000218139"/>
    </source>
</evidence>
<dbReference type="EMBL" id="LXZO01000078">
    <property type="protein sequence ID" value="PAY47661.1"/>
    <property type="molecule type" value="Genomic_DNA"/>
</dbReference>
<organism evidence="3 4">
    <name type="scientific">Ligilactobacillus salivarius</name>
    <dbReference type="NCBI Taxonomy" id="1624"/>
    <lineage>
        <taxon>Bacteria</taxon>
        <taxon>Bacillati</taxon>
        <taxon>Bacillota</taxon>
        <taxon>Bacilli</taxon>
        <taxon>Lactobacillales</taxon>
        <taxon>Lactobacillaceae</taxon>
        <taxon>Ligilactobacillus</taxon>
    </lineage>
</organism>
<protein>
    <submittedName>
        <fullName evidence="3">Uncharacterized protein</fullName>
    </submittedName>
</protein>
<keyword evidence="2" id="KW-0472">Membrane</keyword>
<feature type="region of interest" description="Disordered" evidence="1">
    <location>
        <begin position="1"/>
        <end position="25"/>
    </location>
</feature>
<accession>A0A9X6XJ53</accession>
<evidence type="ECO:0000256" key="2">
    <source>
        <dbReference type="SAM" id="Phobius"/>
    </source>
</evidence>
<reference evidence="3 4" key="1">
    <citation type="submission" date="2016-05" db="EMBL/GenBank/DDBJ databases">
        <authorList>
            <person name="Lee J.-Y."/>
            <person name="Kim E.B."/>
            <person name="Choi Y.-J."/>
        </authorList>
    </citation>
    <scope>NUCLEOTIDE SEQUENCE [LARGE SCALE GENOMIC DNA]</scope>
    <source>
        <strain evidence="3 4">KLA006</strain>
    </source>
</reference>
<sequence length="95" mass="10697">MNYTSGGNKGVVPERGKGPAPVPKITGKEDIVNKINNDKLDYKFDKLCNKIDFKFDLLISKIDNQIKLLWWIIGLLTSGIVLPAIAYFVKTIFLK</sequence>
<proteinExistence type="predicted"/>